<name>A0AAX4J896_9MICR</name>
<sequence>MSHVIIIGPPGCGKGTASKQICRDFNLKHISTGDILRNTEDKEIHDLLKAGKYVSDECITRLIKKELENTPCLLDGFPRTVNQAKSLNEFCKDPVSLVICIVTGDEECIKRIQGRNEKREDDRNTTVIKERLKIFHSITEPVIQFYKEKDLVEWINGNGDIEEVYQLIKEALKKRSIK</sequence>
<evidence type="ECO:0000313" key="5">
    <source>
        <dbReference type="EMBL" id="WUR02087.1"/>
    </source>
</evidence>
<dbReference type="GO" id="GO:0019205">
    <property type="term" value="F:nucleobase-containing compound kinase activity"/>
    <property type="evidence" value="ECO:0007669"/>
    <property type="project" value="InterPro"/>
</dbReference>
<dbReference type="InterPro" id="IPR027417">
    <property type="entry name" value="P-loop_NTPase"/>
</dbReference>
<keyword evidence="3 4" id="KW-0418">Kinase</keyword>
<gene>
    <name evidence="5" type="ORF">VNE69_01028</name>
</gene>
<keyword evidence="6" id="KW-1185">Reference proteome</keyword>
<dbReference type="PRINTS" id="PR00094">
    <property type="entry name" value="ADENYLTKNASE"/>
</dbReference>
<evidence type="ECO:0000313" key="6">
    <source>
        <dbReference type="Proteomes" id="UP001334084"/>
    </source>
</evidence>
<dbReference type="Proteomes" id="UP001334084">
    <property type="component" value="Chromosome 1"/>
</dbReference>
<evidence type="ECO:0000256" key="3">
    <source>
        <dbReference type="ARBA" id="ARBA00022777"/>
    </source>
</evidence>
<dbReference type="EMBL" id="CP142726">
    <property type="protein sequence ID" value="WUR02087.1"/>
    <property type="molecule type" value="Genomic_DNA"/>
</dbReference>
<keyword evidence="1 4" id="KW-0808">Transferase</keyword>
<keyword evidence="2" id="KW-0547">Nucleotide-binding</keyword>
<dbReference type="InterPro" id="IPR033690">
    <property type="entry name" value="Adenylat_kinase_CS"/>
</dbReference>
<dbReference type="Pfam" id="PF00406">
    <property type="entry name" value="ADK"/>
    <property type="match status" value="1"/>
</dbReference>
<comment type="similarity">
    <text evidence="4">Belongs to the adenylate kinase family.</text>
</comment>
<proteinExistence type="inferred from homology"/>
<reference evidence="5" key="1">
    <citation type="journal article" date="2024" name="BMC Genomics">
        <title>Functional annotation of a divergent genome using sequence and structure-based similarity.</title>
        <authorList>
            <person name="Svedberg D."/>
            <person name="Winiger R.R."/>
            <person name="Berg A."/>
            <person name="Sharma H."/>
            <person name="Tellgren-Roth C."/>
            <person name="Debrunner-Vossbrinck B.A."/>
            <person name="Vossbrinck C.R."/>
            <person name="Barandun J."/>
        </authorList>
    </citation>
    <scope>NUCLEOTIDE SEQUENCE</scope>
    <source>
        <strain evidence="5">Illinois isolate</strain>
    </source>
</reference>
<evidence type="ECO:0000256" key="1">
    <source>
        <dbReference type="ARBA" id="ARBA00022679"/>
    </source>
</evidence>
<dbReference type="Gene3D" id="3.40.50.300">
    <property type="entry name" value="P-loop containing nucleotide triphosphate hydrolases"/>
    <property type="match status" value="1"/>
</dbReference>
<dbReference type="HAMAP" id="MF_00235">
    <property type="entry name" value="Adenylate_kinase_Adk"/>
    <property type="match status" value="1"/>
</dbReference>
<dbReference type="RefSeq" id="XP_065328232.1">
    <property type="nucleotide sequence ID" value="XM_065472160.1"/>
</dbReference>
<dbReference type="GO" id="GO:0006139">
    <property type="term" value="P:nucleobase-containing compound metabolic process"/>
    <property type="evidence" value="ECO:0007669"/>
    <property type="project" value="InterPro"/>
</dbReference>
<accession>A0AAX4J896</accession>
<dbReference type="CDD" id="cd01428">
    <property type="entry name" value="ADK"/>
    <property type="match status" value="1"/>
</dbReference>
<dbReference type="PROSITE" id="PS00113">
    <property type="entry name" value="ADENYLATE_KINASE"/>
    <property type="match status" value="1"/>
</dbReference>
<dbReference type="PANTHER" id="PTHR23359">
    <property type="entry name" value="NUCLEOTIDE KINASE"/>
    <property type="match status" value="1"/>
</dbReference>
<dbReference type="AlphaFoldDB" id="A0AAX4J896"/>
<dbReference type="GO" id="GO:0005524">
    <property type="term" value="F:ATP binding"/>
    <property type="evidence" value="ECO:0007669"/>
    <property type="project" value="InterPro"/>
</dbReference>
<organism evidence="5 6">
    <name type="scientific">Vairimorpha necatrix</name>
    <dbReference type="NCBI Taxonomy" id="6039"/>
    <lineage>
        <taxon>Eukaryota</taxon>
        <taxon>Fungi</taxon>
        <taxon>Fungi incertae sedis</taxon>
        <taxon>Microsporidia</taxon>
        <taxon>Nosematidae</taxon>
        <taxon>Vairimorpha</taxon>
    </lineage>
</organism>
<dbReference type="SUPFAM" id="SSF52540">
    <property type="entry name" value="P-loop containing nucleoside triphosphate hydrolases"/>
    <property type="match status" value="1"/>
</dbReference>
<evidence type="ECO:0000256" key="2">
    <source>
        <dbReference type="ARBA" id="ARBA00022741"/>
    </source>
</evidence>
<evidence type="ECO:0000256" key="4">
    <source>
        <dbReference type="RuleBase" id="RU003330"/>
    </source>
</evidence>
<dbReference type="GeneID" id="90539893"/>
<dbReference type="KEGG" id="vnx:VNE69_01028"/>
<protein>
    <submittedName>
        <fullName evidence="5">Adenylate kinase</fullName>
    </submittedName>
</protein>
<dbReference type="InterPro" id="IPR000850">
    <property type="entry name" value="Adenylat/UMP-CMP_kin"/>
</dbReference>